<name>A0A5K1U0E3_ENTHI</name>
<dbReference type="VEuPathDB" id="AmoebaDB:EHI8A_001800"/>
<dbReference type="GO" id="GO:0005829">
    <property type="term" value="C:cytosol"/>
    <property type="evidence" value="ECO:0007669"/>
    <property type="project" value="TreeGrafter"/>
</dbReference>
<dbReference type="Pfam" id="PF07064">
    <property type="entry name" value="RIC1"/>
    <property type="match status" value="1"/>
</dbReference>
<protein>
    <recommendedName>
        <fullName evidence="3">RIC1 C-terminal alpha solenoid region domain-containing protein</fullName>
    </recommendedName>
</protein>
<evidence type="ECO:0000259" key="3">
    <source>
        <dbReference type="Pfam" id="PF07064"/>
    </source>
</evidence>
<keyword evidence="2" id="KW-0472">Membrane</keyword>
<evidence type="ECO:0000313" key="5">
    <source>
        <dbReference type="Proteomes" id="UP000078387"/>
    </source>
</evidence>
<dbReference type="PANTHER" id="PTHR22746">
    <property type="entry name" value="RAB6A-GEF COMPLEX PARTNER PROTEIN 1"/>
    <property type="match status" value="1"/>
</dbReference>
<dbReference type="InterPro" id="IPR040096">
    <property type="entry name" value="Ric1"/>
</dbReference>
<gene>
    <name evidence="4" type="ORF">CL6EHI_110130</name>
</gene>
<evidence type="ECO:0000313" key="4">
    <source>
        <dbReference type="EMBL" id="GAT92138.1"/>
    </source>
</evidence>
<dbReference type="InterPro" id="IPR009771">
    <property type="entry name" value="RIC1_C"/>
</dbReference>
<dbReference type="PANTHER" id="PTHR22746:SF10">
    <property type="entry name" value="GUANINE NUCLEOTIDE EXCHANGE FACTOR SUBUNIT RIC1"/>
    <property type="match status" value="1"/>
</dbReference>
<sequence length="943" mass="107811">MASFLLTNKGVQFKVDIGEKILHIHSMILKTTPSREALIIHTNQSLMLFTPDDGILHPANHIELKILHIFSSKGTFTCITPNGQYQFSVVKKETLFSITNTKGCLFPYLLDTKKFAATIYSACGQQQIFLLHENGNLTTLKPRPMTYVLNLPQGEIKANKNVVVIRGNEDTHFIRFNENLIINHKILAKCSSIAIGKLYIFCGRSECIEVFSALNEFSKIGEIDLRQFGVMGDFTPVDIKIARNGSLIVNYQNLGITIFDGYWNCIGKLFNERKLEHGIISVGRGSLWAYESNIFTRWEVKESLNCDDMMGLKVVFGKEIGIITSNGIEYYKYSNAFDSAIENGFERISFYKYGKDIIILALRDNNLYIHQLSKNNVNDTINIIQLEIPSERIAISWTFSQEKIVIFQQLVNDHISLHISVVSYPEFEHLYENTITIYDRHELTSKQSPVSSPLTYMIQDYIIPDKLFSPTFDDFPSGNSKLLIQSNEDYYFVIISTTSPRLTVFKKIDGEGIFDVSMLFSLKICNEDIDIVTAEHFPISFCLHYNQNGKILTPHHLVIQWDSGLLTSTIYNIDDFSQIERCEIISNKVQNYLSYNNIIISYPPLMLHSSHSLSMNTLPSTAIVLFQTYKLPKLMDSPFTLTDEILCIDQGNIVPIPCASHLTLLHLLEGRKEEMSADTLRELLIFSLDIFDKKEITKAEFKNLHNAFKEHFMYPILIVRVSRIIDNSLWPKLFSVTPSPIELFENVLKSGYQNEAAAFIRVIDVMMGRENALLSTLQLLENVNVNLINDIVHSIYHGRTLENASDIEKKISSSIQNYITSKLAYELKEGNMDEVFSIIGDSHPFIIMCLEGVQNKNVKLLQLHHSCYQLVKNHSVQECFNFGSLLLENQFYKHTILIGMHSQIKKLLVFPQSDELFDDVTNQLEPFDVEFCALMKKLKPAIY</sequence>
<comment type="subcellular location">
    <subcellularLocation>
        <location evidence="1">Membrane</location>
    </subcellularLocation>
</comment>
<reference evidence="4 5" key="1">
    <citation type="submission" date="2016-05" db="EMBL/GenBank/DDBJ databases">
        <title>First whole genome sequencing of Entamoeba histolytica HM1:IMSS-clone-6.</title>
        <authorList>
            <person name="Mukherjee Avik.K."/>
            <person name="Izumyama S."/>
            <person name="Nakada-Tsukui K."/>
            <person name="Nozaki T."/>
        </authorList>
    </citation>
    <scope>NUCLEOTIDE SEQUENCE [LARGE SCALE GENOMIC DNA]</scope>
    <source>
        <strain evidence="4 5">HM1:IMSS clone 6</strain>
    </source>
</reference>
<dbReference type="VEuPathDB" id="AmoebaDB:KM1_014900"/>
<organism evidence="4 5">
    <name type="scientific">Entamoeba histolytica</name>
    <dbReference type="NCBI Taxonomy" id="5759"/>
    <lineage>
        <taxon>Eukaryota</taxon>
        <taxon>Amoebozoa</taxon>
        <taxon>Evosea</taxon>
        <taxon>Archamoebae</taxon>
        <taxon>Mastigamoebida</taxon>
        <taxon>Entamoebidae</taxon>
        <taxon>Entamoeba</taxon>
    </lineage>
</organism>
<dbReference type="GO" id="GO:0006886">
    <property type="term" value="P:intracellular protein transport"/>
    <property type="evidence" value="ECO:0007669"/>
    <property type="project" value="InterPro"/>
</dbReference>
<dbReference type="VEuPathDB" id="AmoebaDB:EHI_110130"/>
<dbReference type="AlphaFoldDB" id="A0A5K1U0E3"/>
<comment type="caution">
    <text evidence="4">The sequence shown here is derived from an EMBL/GenBank/DDBJ whole genome shotgun (WGS) entry which is preliminary data.</text>
</comment>
<dbReference type="GO" id="GO:0042147">
    <property type="term" value="P:retrograde transport, endosome to Golgi"/>
    <property type="evidence" value="ECO:0007669"/>
    <property type="project" value="TreeGrafter"/>
</dbReference>
<evidence type="ECO:0000256" key="1">
    <source>
        <dbReference type="ARBA" id="ARBA00004370"/>
    </source>
</evidence>
<accession>A0A5K1U0E3</accession>
<dbReference type="VEuPathDB" id="AmoebaDB:EHI7A_004190"/>
<dbReference type="EMBL" id="BDEQ01000001">
    <property type="protein sequence ID" value="GAT92138.1"/>
    <property type="molecule type" value="Genomic_DNA"/>
</dbReference>
<dbReference type="VEuPathDB" id="AmoebaDB:EHI5A_013720"/>
<dbReference type="GO" id="GO:0034066">
    <property type="term" value="C:Ric1-Rgp1 guanyl-nucleotide exchange factor complex"/>
    <property type="evidence" value="ECO:0007669"/>
    <property type="project" value="InterPro"/>
</dbReference>
<dbReference type="GO" id="GO:0000139">
    <property type="term" value="C:Golgi membrane"/>
    <property type="evidence" value="ECO:0007669"/>
    <property type="project" value="TreeGrafter"/>
</dbReference>
<dbReference type="Proteomes" id="UP000078387">
    <property type="component" value="Unassembled WGS sequence"/>
</dbReference>
<proteinExistence type="predicted"/>
<evidence type="ECO:0000256" key="2">
    <source>
        <dbReference type="ARBA" id="ARBA00023136"/>
    </source>
</evidence>
<dbReference type="OMA" id="VMMGREK"/>
<feature type="domain" description="RIC1 C-terminal alpha solenoid region" evidence="3">
    <location>
        <begin position="714"/>
        <end position="783"/>
    </location>
</feature>